<keyword evidence="2" id="KW-1185">Reference proteome</keyword>
<comment type="caution">
    <text evidence="1">The sequence shown here is derived from an EMBL/GenBank/DDBJ whole genome shotgun (WGS) entry which is preliminary data.</text>
</comment>
<name>A0A5N6K9B2_MONLA</name>
<dbReference type="EMBL" id="VIGI01000006">
    <property type="protein sequence ID" value="KAB8299316.1"/>
    <property type="molecule type" value="Genomic_DNA"/>
</dbReference>
<evidence type="ECO:0000313" key="1">
    <source>
        <dbReference type="EMBL" id="KAB8299316.1"/>
    </source>
</evidence>
<proteinExistence type="predicted"/>
<dbReference type="AlphaFoldDB" id="A0A5N6K9B2"/>
<reference evidence="1 2" key="1">
    <citation type="submission" date="2019-06" db="EMBL/GenBank/DDBJ databases">
        <title>Genome Sequence of the Brown Rot Fungal Pathogen Monilinia laxa.</title>
        <authorList>
            <person name="De Miccolis Angelini R.M."/>
            <person name="Landi L."/>
            <person name="Abate D."/>
            <person name="Pollastro S."/>
            <person name="Romanazzi G."/>
            <person name="Faretra F."/>
        </authorList>
    </citation>
    <scope>NUCLEOTIDE SEQUENCE [LARGE SCALE GENOMIC DNA]</scope>
    <source>
        <strain evidence="1 2">Mlax316</strain>
    </source>
</reference>
<accession>A0A5N6K9B2</accession>
<dbReference type="Proteomes" id="UP000326757">
    <property type="component" value="Unassembled WGS sequence"/>
</dbReference>
<organism evidence="1 2">
    <name type="scientific">Monilinia laxa</name>
    <name type="common">Brown rot fungus</name>
    <name type="synonym">Sclerotinia laxa</name>
    <dbReference type="NCBI Taxonomy" id="61186"/>
    <lineage>
        <taxon>Eukaryota</taxon>
        <taxon>Fungi</taxon>
        <taxon>Dikarya</taxon>
        <taxon>Ascomycota</taxon>
        <taxon>Pezizomycotina</taxon>
        <taxon>Leotiomycetes</taxon>
        <taxon>Helotiales</taxon>
        <taxon>Sclerotiniaceae</taxon>
        <taxon>Monilinia</taxon>
    </lineage>
</organism>
<sequence>MKGFGWQEMEDVIIDVWISSSKPTMKRYRWVFPGKDGFEITKGEGVLREYHFGRRTMVHRGFRYHTPKGTDVGINVNTLQDIDQWSLTVHKYNGLDHEPQYNAPKHTGELPTSKFEDEKRYPGAYHCGAKKNASRSATAAYVAAAEPSSVTRTKTKLAFPGLQTSRPTPLGKATTYSNFALRAALRSVLKETYMR</sequence>
<protein>
    <submittedName>
        <fullName evidence="1">Uncharacterized protein</fullName>
    </submittedName>
</protein>
<gene>
    <name evidence="1" type="ORF">EYC80_001391</name>
</gene>
<dbReference type="OrthoDB" id="2993351at2759"/>
<evidence type="ECO:0000313" key="2">
    <source>
        <dbReference type="Proteomes" id="UP000326757"/>
    </source>
</evidence>